<organism evidence="3 4">
    <name type="scientific">Batillaria attramentaria</name>
    <dbReference type="NCBI Taxonomy" id="370345"/>
    <lineage>
        <taxon>Eukaryota</taxon>
        <taxon>Metazoa</taxon>
        <taxon>Spiralia</taxon>
        <taxon>Lophotrochozoa</taxon>
        <taxon>Mollusca</taxon>
        <taxon>Gastropoda</taxon>
        <taxon>Caenogastropoda</taxon>
        <taxon>Sorbeoconcha</taxon>
        <taxon>Cerithioidea</taxon>
        <taxon>Batillariidae</taxon>
        <taxon>Batillaria</taxon>
    </lineage>
</organism>
<dbReference type="InterPro" id="IPR008753">
    <property type="entry name" value="Peptidase_M13_N"/>
</dbReference>
<dbReference type="AlphaFoldDB" id="A0ABD0KT60"/>
<feature type="domain" description="Peptidase M13 N-terminal" evidence="2">
    <location>
        <begin position="90"/>
        <end position="198"/>
    </location>
</feature>
<keyword evidence="1" id="KW-0812">Transmembrane</keyword>
<dbReference type="PANTHER" id="PTHR11733">
    <property type="entry name" value="ZINC METALLOPROTEASE FAMILY M13 NEPRILYSIN-RELATED"/>
    <property type="match status" value="1"/>
</dbReference>
<dbReference type="Proteomes" id="UP001519460">
    <property type="component" value="Unassembled WGS sequence"/>
</dbReference>
<sequence length="244" mass="27939">MPADDEVQLTDRTIQVGNWKFSRLEVILGGAVVCGIFFFLLFAGLYGQKSSDFSAVSSQLTDATKPVCTDRWCLETMGHVASFFNTSYDPCDNFFQFACGGYKVERELDPEKDVYHNVFEDMYNENQARLQNILGRTTPNGLSVQSSERKLRDFYQSCVGDFEKEQLKGKPLIDQILSPLGGWYVLQGRWDQSAWDLNMAKRRTGVCSKYPDLLHELLLKTLRQRLEEERTCEVYHVALLDAKV</sequence>
<dbReference type="Gene3D" id="1.10.1380.10">
    <property type="entry name" value="Neutral endopeptidase , domain2"/>
    <property type="match status" value="1"/>
</dbReference>
<dbReference type="PANTHER" id="PTHR11733:SF167">
    <property type="entry name" value="FI17812P1-RELATED"/>
    <property type="match status" value="1"/>
</dbReference>
<dbReference type="PROSITE" id="PS51885">
    <property type="entry name" value="NEPRILYSIN"/>
    <property type="match status" value="1"/>
</dbReference>
<dbReference type="EMBL" id="JACVVK020000130">
    <property type="protein sequence ID" value="KAK7490083.1"/>
    <property type="molecule type" value="Genomic_DNA"/>
</dbReference>
<dbReference type="SUPFAM" id="SSF55486">
    <property type="entry name" value="Metalloproteases ('zincins'), catalytic domain"/>
    <property type="match status" value="1"/>
</dbReference>
<evidence type="ECO:0000313" key="4">
    <source>
        <dbReference type="Proteomes" id="UP001519460"/>
    </source>
</evidence>
<keyword evidence="1" id="KW-1133">Transmembrane helix</keyword>
<comment type="caution">
    <text evidence="3">The sequence shown here is derived from an EMBL/GenBank/DDBJ whole genome shotgun (WGS) entry which is preliminary data.</text>
</comment>
<proteinExistence type="predicted"/>
<dbReference type="InterPro" id="IPR042089">
    <property type="entry name" value="Peptidase_M13_dom_2"/>
</dbReference>
<reference evidence="3 4" key="1">
    <citation type="journal article" date="2023" name="Sci. Data">
        <title>Genome assembly of the Korean intertidal mud-creeper Batillaria attramentaria.</title>
        <authorList>
            <person name="Patra A.K."/>
            <person name="Ho P.T."/>
            <person name="Jun S."/>
            <person name="Lee S.J."/>
            <person name="Kim Y."/>
            <person name="Won Y.J."/>
        </authorList>
    </citation>
    <scope>NUCLEOTIDE SEQUENCE [LARGE SCALE GENOMIC DNA]</scope>
    <source>
        <strain evidence="3">Wonlab-2016</strain>
    </source>
</reference>
<gene>
    <name evidence="3" type="ORF">BaRGS_00018605</name>
</gene>
<feature type="transmembrane region" description="Helical" evidence="1">
    <location>
        <begin position="26"/>
        <end position="46"/>
    </location>
</feature>
<dbReference type="Pfam" id="PF05649">
    <property type="entry name" value="Peptidase_M13_N"/>
    <property type="match status" value="1"/>
</dbReference>
<accession>A0ABD0KT60</accession>
<evidence type="ECO:0000313" key="3">
    <source>
        <dbReference type="EMBL" id="KAK7490083.1"/>
    </source>
</evidence>
<dbReference type="InterPro" id="IPR024079">
    <property type="entry name" value="MetalloPept_cat_dom_sf"/>
</dbReference>
<name>A0ABD0KT60_9CAEN</name>
<keyword evidence="4" id="KW-1185">Reference proteome</keyword>
<evidence type="ECO:0000259" key="2">
    <source>
        <dbReference type="Pfam" id="PF05649"/>
    </source>
</evidence>
<dbReference type="InterPro" id="IPR000718">
    <property type="entry name" value="Peptidase_M13"/>
</dbReference>
<protein>
    <recommendedName>
        <fullName evidence="2">Peptidase M13 N-terminal domain-containing protein</fullName>
    </recommendedName>
</protein>
<keyword evidence="1" id="KW-0472">Membrane</keyword>
<dbReference type="Gene3D" id="3.40.390.10">
    <property type="entry name" value="Collagenase (Catalytic Domain)"/>
    <property type="match status" value="1"/>
</dbReference>
<evidence type="ECO:0000256" key="1">
    <source>
        <dbReference type="SAM" id="Phobius"/>
    </source>
</evidence>